<dbReference type="SUPFAM" id="SSF54236">
    <property type="entry name" value="Ubiquitin-like"/>
    <property type="match status" value="1"/>
</dbReference>
<dbReference type="InterPro" id="IPR000626">
    <property type="entry name" value="Ubiquitin-like_dom"/>
</dbReference>
<dbReference type="PRINTS" id="PR00348">
    <property type="entry name" value="UBIQUITIN"/>
</dbReference>
<dbReference type="FunFam" id="3.10.20.90:FF:000009">
    <property type="entry name" value="Ubiquitin-60S ribosomal protein"/>
    <property type="match status" value="1"/>
</dbReference>
<dbReference type="InterPro" id="IPR019954">
    <property type="entry name" value="Ubiquitin_CS"/>
</dbReference>
<reference evidence="5" key="1">
    <citation type="submission" date="2021-02" db="EMBL/GenBank/DDBJ databases">
        <authorList>
            <person name="Dougan E. K."/>
            <person name="Rhodes N."/>
            <person name="Thang M."/>
            <person name="Chan C."/>
        </authorList>
    </citation>
    <scope>NUCLEOTIDE SEQUENCE</scope>
</reference>
<dbReference type="OrthoDB" id="417450at2759"/>
<dbReference type="PROSITE" id="PS50053">
    <property type="entry name" value="UBIQUITIN_2"/>
    <property type="match status" value="1"/>
</dbReference>
<dbReference type="InterPro" id="IPR019956">
    <property type="entry name" value="Ubiquitin_dom"/>
</dbReference>
<dbReference type="PROSITE" id="PS00299">
    <property type="entry name" value="UBIQUITIN_1"/>
    <property type="match status" value="1"/>
</dbReference>
<sequence>MVWNSPLTSGSGLLPLVASLFAFQDSDLFALLCLRGADFELRVPEARRKLVVNTLSASAPGGAAIIFGKANQAVGPLLSGTAYPFNHSSMASFLESCRGVQLTVSLGDRKTVTGKMLMVERARRAIEGCKESEEYASTVHLFEEQWGIIHKVSFEDIAQVSLVDANMQEELSKSLTAALANQMPKPPPPPKDSREAISIRAHGESPGEGLCRVSYVDRCEEWKCMYRLDLPREEADAVLVSADMDVEPVVTLHTFGHVRNSTDDHWVDVELDLVANELSILALGAEPDRQELAKIFSESRSSGGGMQIFIKTLTGKTVTLEVGCGDTIQMVKSKIQDKEGIPPDQQRLIFAGKQLEDNFKLADYNIQKESTLHLVLRLRGDPGTQKADKEDAFESLEGLATKGLAEHVLYHVADKVTIHSKETAIVPIFQHGVKGDRVLVYDPKESEVCVKRAVHVVNTSGHVLANGSVNVLDGGRFVAQCQFAPMIPGDDQLFELGEDTTLSVTRMKPEELQEDRVVRARLEKDENAQLSKVVLEHRNRVTTRYSIKNNGSRSAPSLYIEHTARTDCGGFSITSTEHVVKQTTGWARYCLSVNPEAELTLEVAEEAKYEESIPVNAQSISKFLTGRARNLHDDGVLSRECLRELKQSLGQLRLASMLQVLLQPRQISEEQFLSWEQRDVPWALDEPCEDPDGFATEVREILAQTQELQRQDAEIQEIQRKQSLDQSRVKKIFENQTRLRENIKSMEHVRTGTLLERYMNDMDKEENDLIATRRRMEESEESVAKMTHDASRLVLQITMKTKQLQKKAKCRIR</sequence>
<dbReference type="SMART" id="SM00213">
    <property type="entry name" value="UBQ"/>
    <property type="match status" value="1"/>
</dbReference>
<evidence type="ECO:0000256" key="3">
    <source>
        <dbReference type="SAM" id="Coils"/>
    </source>
</evidence>
<dbReference type="InterPro" id="IPR050158">
    <property type="entry name" value="Ubiquitin_ubiquitin-like"/>
</dbReference>
<keyword evidence="2" id="KW-1017">Isopeptide bond</keyword>
<dbReference type="Proteomes" id="UP000604046">
    <property type="component" value="Unassembled WGS sequence"/>
</dbReference>
<evidence type="ECO:0000259" key="4">
    <source>
        <dbReference type="PROSITE" id="PS50053"/>
    </source>
</evidence>
<organism evidence="5 6">
    <name type="scientific">Symbiodinium natans</name>
    <dbReference type="NCBI Taxonomy" id="878477"/>
    <lineage>
        <taxon>Eukaryota</taxon>
        <taxon>Sar</taxon>
        <taxon>Alveolata</taxon>
        <taxon>Dinophyceae</taxon>
        <taxon>Suessiales</taxon>
        <taxon>Symbiodiniaceae</taxon>
        <taxon>Symbiodinium</taxon>
    </lineage>
</organism>
<dbReference type="Gene3D" id="3.10.20.90">
    <property type="entry name" value="Phosphatidylinositol 3-kinase Catalytic Subunit, Chain A, domain 1"/>
    <property type="match status" value="1"/>
</dbReference>
<protein>
    <recommendedName>
        <fullName evidence="4">Ubiquitin-like domain-containing protein</fullName>
    </recommendedName>
</protein>
<dbReference type="CDD" id="cd01803">
    <property type="entry name" value="Ubl_ubiquitin"/>
    <property type="match status" value="1"/>
</dbReference>
<evidence type="ECO:0000313" key="6">
    <source>
        <dbReference type="Proteomes" id="UP000604046"/>
    </source>
</evidence>
<proteinExistence type="inferred from homology"/>
<dbReference type="EMBL" id="CAJNDS010000957">
    <property type="protein sequence ID" value="CAE7241966.1"/>
    <property type="molecule type" value="Genomic_DNA"/>
</dbReference>
<keyword evidence="3" id="KW-0175">Coiled coil</keyword>
<comment type="similarity">
    <text evidence="1">Belongs to the ubiquitin family.</text>
</comment>
<gene>
    <name evidence="5" type="ORF">SNAT2548_LOCUS11025</name>
</gene>
<evidence type="ECO:0000256" key="1">
    <source>
        <dbReference type="ARBA" id="ARBA00008430"/>
    </source>
</evidence>
<feature type="coiled-coil region" evidence="3">
    <location>
        <begin position="755"/>
        <end position="782"/>
    </location>
</feature>
<feature type="domain" description="Ubiquitin-like" evidence="4">
    <location>
        <begin position="306"/>
        <end position="381"/>
    </location>
</feature>
<dbReference type="InterPro" id="IPR029071">
    <property type="entry name" value="Ubiquitin-like_domsf"/>
</dbReference>
<keyword evidence="6" id="KW-1185">Reference proteome</keyword>
<evidence type="ECO:0000313" key="5">
    <source>
        <dbReference type="EMBL" id="CAE7241966.1"/>
    </source>
</evidence>
<accession>A0A812LBX2</accession>
<dbReference type="Pfam" id="PF00240">
    <property type="entry name" value="ubiquitin"/>
    <property type="match status" value="1"/>
</dbReference>
<dbReference type="AlphaFoldDB" id="A0A812LBX2"/>
<evidence type="ECO:0000256" key="2">
    <source>
        <dbReference type="ARBA" id="ARBA00022499"/>
    </source>
</evidence>
<dbReference type="PANTHER" id="PTHR10666">
    <property type="entry name" value="UBIQUITIN"/>
    <property type="match status" value="1"/>
</dbReference>
<comment type="caution">
    <text evidence="5">The sequence shown here is derived from an EMBL/GenBank/DDBJ whole genome shotgun (WGS) entry which is preliminary data.</text>
</comment>
<name>A0A812LBX2_9DINO</name>